<comment type="caution">
    <text evidence="5">The sequence shown here is derived from an EMBL/GenBank/DDBJ whole genome shotgun (WGS) entry which is preliminary data.</text>
</comment>
<dbReference type="AlphaFoldDB" id="A0A9W7SIQ6"/>
<dbReference type="GO" id="GO:0016616">
    <property type="term" value="F:oxidoreductase activity, acting on the CH-OH group of donors, NAD or NADP as acceptor"/>
    <property type="evidence" value="ECO:0007669"/>
    <property type="project" value="InterPro"/>
</dbReference>
<dbReference type="EMBL" id="RIBY02002511">
    <property type="protein sequence ID" value="KAH9810770.1"/>
    <property type="molecule type" value="Genomic_DNA"/>
</dbReference>
<dbReference type="GO" id="GO:0000271">
    <property type="term" value="P:polysaccharide biosynthetic process"/>
    <property type="evidence" value="ECO:0007669"/>
    <property type="project" value="InterPro"/>
</dbReference>
<organism evidence="5 6">
    <name type="scientific">Teratosphaeria destructans</name>
    <dbReference type="NCBI Taxonomy" id="418781"/>
    <lineage>
        <taxon>Eukaryota</taxon>
        <taxon>Fungi</taxon>
        <taxon>Dikarya</taxon>
        <taxon>Ascomycota</taxon>
        <taxon>Pezizomycotina</taxon>
        <taxon>Dothideomycetes</taxon>
        <taxon>Dothideomycetidae</taxon>
        <taxon>Mycosphaerellales</taxon>
        <taxon>Teratosphaeriaceae</taxon>
        <taxon>Teratosphaeria</taxon>
    </lineage>
</organism>
<gene>
    <name evidence="5" type="ORF">Tdes44962_MAKER06001</name>
</gene>
<reference evidence="5 6" key="1">
    <citation type="journal article" date="2018" name="IMA Fungus">
        <title>IMA Genome-F 10: Nine draft genome sequences of Claviceps purpurea s.lat., including C. arundinis, C. humidiphila, and C. cf. spartinae, pseudomolecules for the pitch canker pathogen Fusarium circinatum, draft genome of Davidsoniella eucalypti, Grosmannia galeiformis, Quambalaria eucalypti, and Teratosphaeria destructans.</title>
        <authorList>
            <person name="Wingfield B.D."/>
            <person name="Liu M."/>
            <person name="Nguyen H.D."/>
            <person name="Lane F.A."/>
            <person name="Morgan S.W."/>
            <person name="De Vos L."/>
            <person name="Wilken P.M."/>
            <person name="Duong T.A."/>
            <person name="Aylward J."/>
            <person name="Coetzee M.P."/>
            <person name="Dadej K."/>
            <person name="De Beer Z.W."/>
            <person name="Findlay W."/>
            <person name="Havenga M."/>
            <person name="Kolarik M."/>
            <person name="Menzies J.G."/>
            <person name="Naidoo K."/>
            <person name="Pochopski O."/>
            <person name="Shoukouhi P."/>
            <person name="Santana Q.C."/>
            <person name="Seifert K.A."/>
            <person name="Soal N."/>
            <person name="Steenkamp E.T."/>
            <person name="Tatham C.T."/>
            <person name="van der Nest M.A."/>
            <person name="Wingfield M.J."/>
        </authorList>
    </citation>
    <scope>NUCLEOTIDE SEQUENCE [LARGE SCALE GENOMIC DNA]</scope>
    <source>
        <strain evidence="5">CMW44962</strain>
    </source>
</reference>
<feature type="domain" description="UDP-glucose/GDP-mannose dehydrogenase dimerisation" evidence="3">
    <location>
        <begin position="269"/>
        <end position="341"/>
    </location>
</feature>
<dbReference type="PANTHER" id="PTHR43491:SF2">
    <property type="entry name" value="UDP-N-ACETYL-D-MANNOSAMINE DEHYDROGENASE"/>
    <property type="match status" value="1"/>
</dbReference>
<dbReference type="Proteomes" id="UP001138500">
    <property type="component" value="Unassembled WGS sequence"/>
</dbReference>
<dbReference type="Pfam" id="PF03721">
    <property type="entry name" value="UDPG_MGDP_dh_N"/>
    <property type="match status" value="1"/>
</dbReference>
<reference evidence="5 6" key="2">
    <citation type="journal article" date="2021" name="Curr. Genet.">
        <title>Genetic response to nitrogen starvation in the aggressive Eucalyptus foliar pathogen Teratosphaeria destructans.</title>
        <authorList>
            <person name="Havenga M."/>
            <person name="Wingfield B.D."/>
            <person name="Wingfield M.J."/>
            <person name="Dreyer L.L."/>
            <person name="Roets F."/>
            <person name="Aylward J."/>
        </authorList>
    </citation>
    <scope>NUCLEOTIDE SEQUENCE [LARGE SCALE GENOMIC DNA]</scope>
    <source>
        <strain evidence="5">CMW44962</strain>
    </source>
</reference>
<evidence type="ECO:0000259" key="4">
    <source>
        <dbReference type="Pfam" id="PF03721"/>
    </source>
</evidence>
<dbReference type="PANTHER" id="PTHR43491">
    <property type="entry name" value="UDP-N-ACETYL-D-MANNOSAMINE DEHYDROGENASE"/>
    <property type="match status" value="1"/>
</dbReference>
<feature type="domain" description="UDP-glucose/GDP-mannose dehydrogenase N-terminal" evidence="4">
    <location>
        <begin position="95"/>
        <end position="248"/>
    </location>
</feature>
<dbReference type="PIRSF" id="PIRSF000124">
    <property type="entry name" value="UDPglc_GDPman_dh"/>
    <property type="match status" value="1"/>
</dbReference>
<protein>
    <submittedName>
        <fullName evidence="5">UDP-N-acetyl-D-mannosamine 6-dehydrogenase</fullName>
    </submittedName>
</protein>
<dbReference type="InterPro" id="IPR036220">
    <property type="entry name" value="UDP-Glc/GDP-Man_DH_C_sf"/>
</dbReference>
<dbReference type="InterPro" id="IPR028359">
    <property type="entry name" value="UDP_ManNAc/GlcNAc_DH"/>
</dbReference>
<name>A0A9W7SIQ6_9PEZI</name>
<evidence type="ECO:0000313" key="5">
    <source>
        <dbReference type="EMBL" id="KAH9810770.1"/>
    </source>
</evidence>
<evidence type="ECO:0000259" key="3">
    <source>
        <dbReference type="Pfam" id="PF00984"/>
    </source>
</evidence>
<dbReference type="InterPro" id="IPR014026">
    <property type="entry name" value="UDP-Glc/GDP-Man_DH_dimer"/>
</dbReference>
<dbReference type="InterPro" id="IPR017476">
    <property type="entry name" value="UDP-Glc/GDP-Man"/>
</dbReference>
<dbReference type="InterPro" id="IPR008927">
    <property type="entry name" value="6-PGluconate_DH-like_C_sf"/>
</dbReference>
<dbReference type="InterPro" id="IPR001732">
    <property type="entry name" value="UDP-Glc/GDP-Man_DH_N"/>
</dbReference>
<accession>A0A9W7SIQ6</accession>
<dbReference type="NCBIfam" id="TIGR03026">
    <property type="entry name" value="NDP-sugDHase"/>
    <property type="match status" value="1"/>
</dbReference>
<comment type="similarity">
    <text evidence="1 2">Belongs to the UDP-glucose/GDP-mannose dehydrogenase family.</text>
</comment>
<dbReference type="GO" id="GO:0051287">
    <property type="term" value="F:NAD binding"/>
    <property type="evidence" value="ECO:0007669"/>
    <property type="project" value="InterPro"/>
</dbReference>
<evidence type="ECO:0000256" key="2">
    <source>
        <dbReference type="PIRNR" id="PIRNR000124"/>
    </source>
</evidence>
<dbReference type="PIRSF" id="PIRSF500136">
    <property type="entry name" value="UDP_ManNAc_DH"/>
    <property type="match status" value="1"/>
</dbReference>
<evidence type="ECO:0000313" key="6">
    <source>
        <dbReference type="Proteomes" id="UP001138500"/>
    </source>
</evidence>
<dbReference type="InterPro" id="IPR036291">
    <property type="entry name" value="NAD(P)-bd_dom_sf"/>
</dbReference>
<dbReference type="GO" id="GO:0016628">
    <property type="term" value="F:oxidoreductase activity, acting on the CH-CH group of donors, NAD or NADP as acceptor"/>
    <property type="evidence" value="ECO:0007669"/>
    <property type="project" value="InterPro"/>
</dbReference>
<dbReference type="SUPFAM" id="SSF51735">
    <property type="entry name" value="NAD(P)-binding Rossmann-fold domains"/>
    <property type="match status" value="1"/>
</dbReference>
<evidence type="ECO:0000256" key="1">
    <source>
        <dbReference type="ARBA" id="ARBA00006601"/>
    </source>
</evidence>
<proteinExistence type="inferred from homology"/>
<dbReference type="SUPFAM" id="SSF52413">
    <property type="entry name" value="UDP-glucose/GDP-mannose dehydrogenase C-terminal domain"/>
    <property type="match status" value="1"/>
</dbReference>
<keyword evidence="6" id="KW-1185">Reference proteome</keyword>
<dbReference type="Pfam" id="PF00984">
    <property type="entry name" value="UDPG_MGDP_dh"/>
    <property type="match status" value="1"/>
</dbReference>
<dbReference type="SUPFAM" id="SSF48179">
    <property type="entry name" value="6-phosphogluconate dehydrogenase C-terminal domain-like"/>
    <property type="match status" value="1"/>
</dbReference>
<dbReference type="Gene3D" id="3.40.50.720">
    <property type="entry name" value="NAD(P)-binding Rossmann-like Domain"/>
    <property type="match status" value="2"/>
</dbReference>
<sequence length="474" mass="52388">MLAIAAHPAPITQIDQVDTVGQNIHRRPSVVLANELGGHSTPQDVIEKLVSNELLDSTRRASAVLADLLSANAQAFAANELSKQTGARCQEGQPHICVVGVGYVGEILLREFGNVFPAIGFDISQKRLAEIENDFADLKEVRLTSDTSLLKEATHFCISVPTLLRDDRSVNADHLKRAIEMVTTHAQPGSTIVIESSVSVGMTRSLLGPYASKFHCGMSPERVDPGRTLPAAHDIPKIISALTKPAMERMNAVYSKAFRTVVRVSKPEVAEMTKLFENCYRMINIAYVNEVADACRKQDIDVYELVQAASTKPFGFQSFQPGLGVGGHCIPINPFYLMANNELPLLRQATENMWTRPAMQAREFLAECRRNSPAPRVLIVGMGFKPGQRVTDCSPSVAFAQELVELGCRDLQFYDPLVEQSQLPWIRRMSDADFKSHSIESEFDSVAVCMKQVDVDWTALSALTQTQVQWFVQK</sequence>
<dbReference type="OrthoDB" id="5059218at2759"/>